<dbReference type="InterPro" id="IPR001584">
    <property type="entry name" value="Integrase_cat-core"/>
</dbReference>
<accession>A0AAW1DB48</accession>
<evidence type="ECO:0000313" key="2">
    <source>
        <dbReference type="EMBL" id="KAK9505779.1"/>
    </source>
</evidence>
<dbReference type="Gene3D" id="3.30.420.10">
    <property type="entry name" value="Ribonuclease H-like superfamily/Ribonuclease H"/>
    <property type="match status" value="1"/>
</dbReference>
<organism evidence="2 3">
    <name type="scientific">Rhynocoris fuscipes</name>
    <dbReference type="NCBI Taxonomy" id="488301"/>
    <lineage>
        <taxon>Eukaryota</taxon>
        <taxon>Metazoa</taxon>
        <taxon>Ecdysozoa</taxon>
        <taxon>Arthropoda</taxon>
        <taxon>Hexapoda</taxon>
        <taxon>Insecta</taxon>
        <taxon>Pterygota</taxon>
        <taxon>Neoptera</taxon>
        <taxon>Paraneoptera</taxon>
        <taxon>Hemiptera</taxon>
        <taxon>Heteroptera</taxon>
        <taxon>Panheteroptera</taxon>
        <taxon>Cimicomorpha</taxon>
        <taxon>Reduviidae</taxon>
        <taxon>Harpactorinae</taxon>
        <taxon>Harpactorini</taxon>
        <taxon>Rhynocoris</taxon>
    </lineage>
</organism>
<evidence type="ECO:0000259" key="1">
    <source>
        <dbReference type="PROSITE" id="PS50994"/>
    </source>
</evidence>
<dbReference type="PANTHER" id="PTHR37984">
    <property type="entry name" value="PROTEIN CBG26694"/>
    <property type="match status" value="1"/>
</dbReference>
<dbReference type="PANTHER" id="PTHR37984:SF5">
    <property type="entry name" value="PROTEIN NYNRIN-LIKE"/>
    <property type="match status" value="1"/>
</dbReference>
<dbReference type="FunFam" id="3.30.420.10:FF:000063">
    <property type="entry name" value="Retrovirus-related Pol polyprotein from transposon 297-like Protein"/>
    <property type="match status" value="1"/>
</dbReference>
<protein>
    <recommendedName>
        <fullName evidence="1">Integrase catalytic domain-containing protein</fullName>
    </recommendedName>
</protein>
<dbReference type="InterPro" id="IPR050951">
    <property type="entry name" value="Retrovirus_Pol_polyprotein"/>
</dbReference>
<dbReference type="Proteomes" id="UP001461498">
    <property type="component" value="Unassembled WGS sequence"/>
</dbReference>
<dbReference type="EMBL" id="JAPXFL010000006">
    <property type="protein sequence ID" value="KAK9505779.1"/>
    <property type="molecule type" value="Genomic_DNA"/>
</dbReference>
<keyword evidence="3" id="KW-1185">Reference proteome</keyword>
<proteinExistence type="predicted"/>
<comment type="caution">
    <text evidence="2">The sequence shown here is derived from an EMBL/GenBank/DDBJ whole genome shotgun (WGS) entry which is preliminary data.</text>
</comment>
<dbReference type="InterPro" id="IPR036397">
    <property type="entry name" value="RNaseH_sf"/>
</dbReference>
<evidence type="ECO:0000313" key="3">
    <source>
        <dbReference type="Proteomes" id="UP001461498"/>
    </source>
</evidence>
<dbReference type="SUPFAM" id="SSF53098">
    <property type="entry name" value="Ribonuclease H-like"/>
    <property type="match status" value="1"/>
</dbReference>
<dbReference type="InterPro" id="IPR012337">
    <property type="entry name" value="RNaseH-like_sf"/>
</dbReference>
<feature type="domain" description="Integrase catalytic" evidence="1">
    <location>
        <begin position="32"/>
        <end position="193"/>
    </location>
</feature>
<gene>
    <name evidence="2" type="ORF">O3M35_009763</name>
</gene>
<reference evidence="2 3" key="1">
    <citation type="submission" date="2022-12" db="EMBL/GenBank/DDBJ databases">
        <title>Chromosome-level genome assembly of true bugs.</title>
        <authorList>
            <person name="Ma L."/>
            <person name="Li H."/>
        </authorList>
    </citation>
    <scope>NUCLEOTIDE SEQUENCE [LARGE SCALE GENOMIC DNA]</scope>
    <source>
        <strain evidence="2">Lab_2022b</strain>
    </source>
</reference>
<dbReference type="GO" id="GO:0003676">
    <property type="term" value="F:nucleic acid binding"/>
    <property type="evidence" value="ECO:0007669"/>
    <property type="project" value="InterPro"/>
</dbReference>
<dbReference type="GO" id="GO:0015074">
    <property type="term" value="P:DNA integration"/>
    <property type="evidence" value="ECO:0007669"/>
    <property type="project" value="InterPro"/>
</dbReference>
<sequence>MRADIQGYIERCDKCNTFQREKISEPLMPTELPEYPFQKIALDICEYEKHLYLVLEDYFSRWLDIVPLSSKSCKSIIRALKPIFATHGVPQYIRTDNSPFNSEEFIQFGRDWGFKLITSSPDYPQSNGMAEKGVYIAKQMITQILKRNIDWQKALLHYRSSPLTSLNNVTPSQLLMSRSLRSELPRTIESLKPKVVDLDSFRKADDSLKQKTKSHYDKHVQKECEFNIGERVWYRQHNRWNPGLIIKKLEEPRSYLIRSRVNSKVFRRTTKHIRKDKSTTEEIVN</sequence>
<dbReference type="PROSITE" id="PS50994">
    <property type="entry name" value="INTEGRASE"/>
    <property type="match status" value="1"/>
</dbReference>
<dbReference type="AlphaFoldDB" id="A0AAW1DB48"/>
<name>A0AAW1DB48_9HEMI</name>